<evidence type="ECO:0000313" key="3">
    <source>
        <dbReference type="Proteomes" id="UP000092573"/>
    </source>
</evidence>
<sequence length="424" mass="46978">MEKHRLNHTAEPAAFQVQYGGADGIKGCEQEETGFRFRGGLVHTRNRIKLSCPVRIAFLGGSITEGAGASEAERSSWRALTGFYLSERLGSEQVSCVNAGVGGTSSVFGAHRLCEHVLSQGPIDLLFVEFSVNDGSDQLDRAEVIRGMEGIVRQMKRLSPQTDICFVYTASERNLSAERPEYIAIHEQVAEHYQLPSVNLAYRVYQWLQAEAAEWTDLAPDGYHPNDKGHALYARYMKEFLEKALSVALSANLSIGPVVLSHSQVVDKSLPKPMDPASYEFAAMALLSGLEEEEQGGIRLISQRGFNRVKLEADAPLMNWRYDTEHLDAELKGAELVFHTWGKSAGVSLLCGPDSGIFEYSVNGAEFVQVNPFDEWCLVAYRPVHFLFPLEAERGPVHVILRSTGLKDERSSGCRVKVLRLLSN</sequence>
<dbReference type="Gene3D" id="3.40.50.1110">
    <property type="entry name" value="SGNH hydrolase"/>
    <property type="match status" value="1"/>
</dbReference>
<dbReference type="InterPro" id="IPR036514">
    <property type="entry name" value="SGNH_hydro_sf"/>
</dbReference>
<dbReference type="PANTHER" id="PTHR34407">
    <property type="entry name" value="EXPRESSED PROTEIN"/>
    <property type="match status" value="1"/>
</dbReference>
<name>A0A1B1MYQ8_9BACL</name>
<keyword evidence="3" id="KW-1185">Reference proteome</keyword>
<dbReference type="OrthoDB" id="8233337at2"/>
<evidence type="ECO:0000313" key="2">
    <source>
        <dbReference type="EMBL" id="ANS74322.1"/>
    </source>
</evidence>
<reference evidence="2 3" key="1">
    <citation type="submission" date="2016-01" db="EMBL/GenBank/DDBJ databases">
        <title>Complete Genome Sequence of Paenibacillus yonginensis DCY84, a novel Plant Growth-Promoting Bacteria with Elicitation of Induced Systemic Resistance.</title>
        <authorList>
            <person name="Kim Y.J."/>
            <person name="Yang D.C."/>
            <person name="Sukweenadhi J."/>
        </authorList>
    </citation>
    <scope>NUCLEOTIDE SEQUENCE [LARGE SCALE GENOMIC DNA]</scope>
    <source>
        <strain evidence="2 3">DCY84</strain>
    </source>
</reference>
<gene>
    <name evidence="2" type="ORF">AWM70_06775</name>
</gene>
<dbReference type="STRING" id="1462996.AWM70_06775"/>
<protein>
    <recommendedName>
        <fullName evidence="1">SGNH hydrolase-type esterase domain-containing protein</fullName>
    </recommendedName>
</protein>
<dbReference type="Pfam" id="PF13472">
    <property type="entry name" value="Lipase_GDSL_2"/>
    <property type="match status" value="1"/>
</dbReference>
<feature type="domain" description="SGNH hydrolase-type esterase" evidence="1">
    <location>
        <begin position="58"/>
        <end position="232"/>
    </location>
</feature>
<organism evidence="2 3">
    <name type="scientific">Paenibacillus yonginensis</name>
    <dbReference type="NCBI Taxonomy" id="1462996"/>
    <lineage>
        <taxon>Bacteria</taxon>
        <taxon>Bacillati</taxon>
        <taxon>Bacillota</taxon>
        <taxon>Bacilli</taxon>
        <taxon>Bacillales</taxon>
        <taxon>Paenibacillaceae</taxon>
        <taxon>Paenibacillus</taxon>
    </lineage>
</organism>
<dbReference type="EMBL" id="CP014167">
    <property type="protein sequence ID" value="ANS74322.1"/>
    <property type="molecule type" value="Genomic_DNA"/>
</dbReference>
<dbReference type="CDD" id="cd00229">
    <property type="entry name" value="SGNH_hydrolase"/>
    <property type="match status" value="1"/>
</dbReference>
<dbReference type="SUPFAM" id="SSF52266">
    <property type="entry name" value="SGNH hydrolase"/>
    <property type="match status" value="1"/>
</dbReference>
<dbReference type="PANTHER" id="PTHR34407:SF1">
    <property type="entry name" value="SGNH HYDROLASE-TYPE ESTERASE DOMAIN-CONTAINING PROTEIN"/>
    <property type="match status" value="1"/>
</dbReference>
<accession>A0A1B1MYQ8</accession>
<evidence type="ECO:0000259" key="1">
    <source>
        <dbReference type="Pfam" id="PF13472"/>
    </source>
</evidence>
<dbReference type="Proteomes" id="UP000092573">
    <property type="component" value="Chromosome"/>
</dbReference>
<dbReference type="InterPro" id="IPR013830">
    <property type="entry name" value="SGNH_hydro"/>
</dbReference>
<dbReference type="RefSeq" id="WP_068694912.1">
    <property type="nucleotide sequence ID" value="NZ_CP014167.1"/>
</dbReference>
<dbReference type="AlphaFoldDB" id="A0A1B1MYQ8"/>
<dbReference type="KEGG" id="pyg:AWM70_06775"/>
<proteinExistence type="predicted"/>